<reference evidence="2" key="1">
    <citation type="journal article" date="2020" name="Stud. Mycol.">
        <title>101 Dothideomycetes genomes: a test case for predicting lifestyles and emergence of pathogens.</title>
        <authorList>
            <person name="Haridas S."/>
            <person name="Albert R."/>
            <person name="Binder M."/>
            <person name="Bloem J."/>
            <person name="Labutti K."/>
            <person name="Salamov A."/>
            <person name="Andreopoulos B."/>
            <person name="Baker S."/>
            <person name="Barry K."/>
            <person name="Bills G."/>
            <person name="Bluhm B."/>
            <person name="Cannon C."/>
            <person name="Castanera R."/>
            <person name="Culley D."/>
            <person name="Daum C."/>
            <person name="Ezra D."/>
            <person name="Gonzalez J."/>
            <person name="Henrissat B."/>
            <person name="Kuo A."/>
            <person name="Liang C."/>
            <person name="Lipzen A."/>
            <person name="Lutzoni F."/>
            <person name="Magnuson J."/>
            <person name="Mondo S."/>
            <person name="Nolan M."/>
            <person name="Ohm R."/>
            <person name="Pangilinan J."/>
            <person name="Park H.-J."/>
            <person name="Ramirez L."/>
            <person name="Alfaro M."/>
            <person name="Sun H."/>
            <person name="Tritt A."/>
            <person name="Yoshinaga Y."/>
            <person name="Zwiers L.-H."/>
            <person name="Turgeon B."/>
            <person name="Goodwin S."/>
            <person name="Spatafora J."/>
            <person name="Crous P."/>
            <person name="Grigoriev I."/>
        </authorList>
    </citation>
    <scope>NUCLEOTIDE SEQUENCE</scope>
    <source>
        <strain evidence="2">CBS 207.26</strain>
    </source>
</reference>
<name>A0A6A6ECU2_9PEZI</name>
<organism evidence="2 3">
    <name type="scientific">Zopfia rhizophila CBS 207.26</name>
    <dbReference type="NCBI Taxonomy" id="1314779"/>
    <lineage>
        <taxon>Eukaryota</taxon>
        <taxon>Fungi</taxon>
        <taxon>Dikarya</taxon>
        <taxon>Ascomycota</taxon>
        <taxon>Pezizomycotina</taxon>
        <taxon>Dothideomycetes</taxon>
        <taxon>Dothideomycetes incertae sedis</taxon>
        <taxon>Zopfiaceae</taxon>
        <taxon>Zopfia</taxon>
    </lineage>
</organism>
<accession>A0A6A6ECU2</accession>
<evidence type="ECO:0000256" key="1">
    <source>
        <dbReference type="SAM" id="MobiDB-lite"/>
    </source>
</evidence>
<evidence type="ECO:0000313" key="2">
    <source>
        <dbReference type="EMBL" id="KAF2189013.1"/>
    </source>
</evidence>
<feature type="region of interest" description="Disordered" evidence="1">
    <location>
        <begin position="51"/>
        <end position="80"/>
    </location>
</feature>
<keyword evidence="3" id="KW-1185">Reference proteome</keyword>
<gene>
    <name evidence="2" type="ORF">K469DRAFT_702709</name>
</gene>
<sequence length="96" mass="10447">MPHSNAGNISLRDRLKLQFQEKEAGASQARLSSFKSTLTIALDFSTCKTASENLDANQRSPKRKSRTSPPVSQGKCKPFKSGCKQFSMPALKAVSS</sequence>
<evidence type="ECO:0000313" key="3">
    <source>
        <dbReference type="Proteomes" id="UP000800200"/>
    </source>
</evidence>
<dbReference type="AlphaFoldDB" id="A0A6A6ECU2"/>
<dbReference type="Proteomes" id="UP000800200">
    <property type="component" value="Unassembled WGS sequence"/>
</dbReference>
<protein>
    <submittedName>
        <fullName evidence="2">Uncharacterized protein</fullName>
    </submittedName>
</protein>
<proteinExistence type="predicted"/>
<dbReference type="EMBL" id="ML994622">
    <property type="protein sequence ID" value="KAF2189013.1"/>
    <property type="molecule type" value="Genomic_DNA"/>
</dbReference>